<name>A0A516H598_9PROT</name>
<dbReference type="Proteomes" id="UP000317496">
    <property type="component" value="Chromosome"/>
</dbReference>
<dbReference type="AlphaFoldDB" id="A0A516H598"/>
<reference evidence="1 2" key="1">
    <citation type="submission" date="2019-07" db="EMBL/GenBank/DDBJ databases">
        <title>Genome sequencing for Ferrovibrio sp. K5.</title>
        <authorList>
            <person name="Park S.-J."/>
        </authorList>
    </citation>
    <scope>NUCLEOTIDE SEQUENCE [LARGE SCALE GENOMIC DNA]</scope>
    <source>
        <strain evidence="1 2">K5</strain>
    </source>
</reference>
<dbReference type="EMBL" id="CP041636">
    <property type="protein sequence ID" value="QDO98922.1"/>
    <property type="molecule type" value="Genomic_DNA"/>
</dbReference>
<dbReference type="InterPro" id="IPR009922">
    <property type="entry name" value="DUF1457"/>
</dbReference>
<organism evidence="1 2">
    <name type="scientific">Ferrovibrio terrae</name>
    <dbReference type="NCBI Taxonomy" id="2594003"/>
    <lineage>
        <taxon>Bacteria</taxon>
        <taxon>Pseudomonadati</taxon>
        <taxon>Pseudomonadota</taxon>
        <taxon>Alphaproteobacteria</taxon>
        <taxon>Rhodospirillales</taxon>
        <taxon>Rhodospirillaceae</taxon>
        <taxon>Ferrovibrio</taxon>
    </lineage>
</organism>
<dbReference type="Pfam" id="PF07310">
    <property type="entry name" value="PAS_5"/>
    <property type="match status" value="1"/>
</dbReference>
<keyword evidence="2" id="KW-1185">Reference proteome</keyword>
<protein>
    <submittedName>
        <fullName evidence="1">PAS domain-containing protein</fullName>
    </submittedName>
</protein>
<gene>
    <name evidence="1" type="ORF">FNB15_17325</name>
</gene>
<evidence type="ECO:0000313" key="1">
    <source>
        <dbReference type="EMBL" id="QDO98922.1"/>
    </source>
</evidence>
<dbReference type="KEGG" id="fer:FNB15_17325"/>
<sequence length="145" mass="16740">MKLDKPILQQLQAYWEVKRGDRPYPGREDIDPLELRFIIGHLILVDIELSPLRFRYRLFGTAIVQRQGFDMTGKYLDQHPWPELAAMAQQTYLEVIDSGKPALIRRRGLVNDGYVDHQSLILPLGHSRVEMLLSGVVFTPEAEQD</sequence>
<accession>A0A516H598</accession>
<dbReference type="RefSeq" id="WP_144257919.1">
    <property type="nucleotide sequence ID" value="NZ_CP041636.1"/>
</dbReference>
<dbReference type="OrthoDB" id="7363595at2"/>
<evidence type="ECO:0000313" key="2">
    <source>
        <dbReference type="Proteomes" id="UP000317496"/>
    </source>
</evidence>
<proteinExistence type="predicted"/>